<sequence>MRVQSGAWAPRCQLRGRSGPNLASGRWEDPRRAVRERSVGASLSGKRTRPARAGEARGLDLASARHFGVGSLGTRRIRSSLTGRGTEHRHNVPTGRRPFGHWLLVVASFDTGHFAICSAKNMFLNYIRETKPLGYRGRWEGPRRAARGRARAEMGEARGHDLAAAPWARGASNRHWRGGLSIGTTSPLGVGSSWLRLSISDILLYALQRILSHGIGNFWALVPDHHGQEQVASPELPRSTVPMRK</sequence>
<proteinExistence type="predicted"/>
<dbReference type="Proteomes" id="UP001218218">
    <property type="component" value="Unassembled WGS sequence"/>
</dbReference>
<evidence type="ECO:0000256" key="1">
    <source>
        <dbReference type="SAM" id="MobiDB-lite"/>
    </source>
</evidence>
<protein>
    <submittedName>
        <fullName evidence="2">Uncharacterized protein</fullName>
    </submittedName>
</protein>
<accession>A0AAD7EJV9</accession>
<feature type="region of interest" description="Disordered" evidence="1">
    <location>
        <begin position="1"/>
        <end position="56"/>
    </location>
</feature>
<feature type="compositionally biased region" description="Basic and acidic residues" evidence="1">
    <location>
        <begin position="26"/>
        <end position="38"/>
    </location>
</feature>
<evidence type="ECO:0000313" key="3">
    <source>
        <dbReference type="Proteomes" id="UP001218218"/>
    </source>
</evidence>
<comment type="caution">
    <text evidence="2">The sequence shown here is derived from an EMBL/GenBank/DDBJ whole genome shotgun (WGS) entry which is preliminary data.</text>
</comment>
<evidence type="ECO:0000313" key="2">
    <source>
        <dbReference type="EMBL" id="KAJ7327926.1"/>
    </source>
</evidence>
<organism evidence="2 3">
    <name type="scientific">Mycena albidolilacea</name>
    <dbReference type="NCBI Taxonomy" id="1033008"/>
    <lineage>
        <taxon>Eukaryota</taxon>
        <taxon>Fungi</taxon>
        <taxon>Dikarya</taxon>
        <taxon>Basidiomycota</taxon>
        <taxon>Agaricomycotina</taxon>
        <taxon>Agaricomycetes</taxon>
        <taxon>Agaricomycetidae</taxon>
        <taxon>Agaricales</taxon>
        <taxon>Marasmiineae</taxon>
        <taxon>Mycenaceae</taxon>
        <taxon>Mycena</taxon>
    </lineage>
</organism>
<dbReference type="EMBL" id="JARIHO010000040">
    <property type="protein sequence ID" value="KAJ7327926.1"/>
    <property type="molecule type" value="Genomic_DNA"/>
</dbReference>
<gene>
    <name evidence="2" type="ORF">DFH08DRAFT_816092</name>
</gene>
<name>A0AAD7EJV9_9AGAR</name>
<reference evidence="2" key="1">
    <citation type="submission" date="2023-03" db="EMBL/GenBank/DDBJ databases">
        <title>Massive genome expansion in bonnet fungi (Mycena s.s.) driven by repeated elements and novel gene families across ecological guilds.</title>
        <authorList>
            <consortium name="Lawrence Berkeley National Laboratory"/>
            <person name="Harder C.B."/>
            <person name="Miyauchi S."/>
            <person name="Viragh M."/>
            <person name="Kuo A."/>
            <person name="Thoen E."/>
            <person name="Andreopoulos B."/>
            <person name="Lu D."/>
            <person name="Skrede I."/>
            <person name="Drula E."/>
            <person name="Henrissat B."/>
            <person name="Morin E."/>
            <person name="Kohler A."/>
            <person name="Barry K."/>
            <person name="LaButti K."/>
            <person name="Morin E."/>
            <person name="Salamov A."/>
            <person name="Lipzen A."/>
            <person name="Mereny Z."/>
            <person name="Hegedus B."/>
            <person name="Baldrian P."/>
            <person name="Stursova M."/>
            <person name="Weitz H."/>
            <person name="Taylor A."/>
            <person name="Grigoriev I.V."/>
            <person name="Nagy L.G."/>
            <person name="Martin F."/>
            <person name="Kauserud H."/>
        </authorList>
    </citation>
    <scope>NUCLEOTIDE SEQUENCE</scope>
    <source>
        <strain evidence="2">CBHHK002</strain>
    </source>
</reference>
<dbReference type="AlphaFoldDB" id="A0AAD7EJV9"/>
<keyword evidence="3" id="KW-1185">Reference proteome</keyword>